<reference evidence="1" key="1">
    <citation type="submission" date="2020-06" db="EMBL/GenBank/DDBJ databases">
        <title>Draft genome of Bugula neritina, a colonial animal packing powerful symbionts and potential medicines.</title>
        <authorList>
            <person name="Rayko M."/>
        </authorList>
    </citation>
    <scope>NUCLEOTIDE SEQUENCE [LARGE SCALE GENOMIC DNA]</scope>
    <source>
        <strain evidence="1">Kwan_BN1</strain>
    </source>
</reference>
<dbReference type="AlphaFoldDB" id="A0A7J7J3U8"/>
<organism evidence="1 2">
    <name type="scientific">Bugula neritina</name>
    <name type="common">Brown bryozoan</name>
    <name type="synonym">Sertularia neritina</name>
    <dbReference type="NCBI Taxonomy" id="10212"/>
    <lineage>
        <taxon>Eukaryota</taxon>
        <taxon>Metazoa</taxon>
        <taxon>Spiralia</taxon>
        <taxon>Lophotrochozoa</taxon>
        <taxon>Bryozoa</taxon>
        <taxon>Gymnolaemata</taxon>
        <taxon>Cheilostomatida</taxon>
        <taxon>Flustrina</taxon>
        <taxon>Buguloidea</taxon>
        <taxon>Bugulidae</taxon>
        <taxon>Bugula</taxon>
    </lineage>
</organism>
<proteinExistence type="predicted"/>
<gene>
    <name evidence="1" type="ORF">EB796_021162</name>
</gene>
<accession>A0A7J7J3U8</accession>
<protein>
    <submittedName>
        <fullName evidence="1">Uncharacterized protein</fullName>
    </submittedName>
</protein>
<name>A0A7J7J3U8_BUGNE</name>
<evidence type="ECO:0000313" key="2">
    <source>
        <dbReference type="Proteomes" id="UP000593567"/>
    </source>
</evidence>
<dbReference type="Proteomes" id="UP000593567">
    <property type="component" value="Unassembled WGS sequence"/>
</dbReference>
<keyword evidence="2" id="KW-1185">Reference proteome</keyword>
<sequence>MIQIETEGTTPTNITKGIRNSGIVQHNYSTIMLILSNEKQANLGQPSLGVSWVDKHEISTLLIIILFIK</sequence>
<comment type="caution">
    <text evidence="1">The sequence shown here is derived from an EMBL/GenBank/DDBJ whole genome shotgun (WGS) entry which is preliminary data.</text>
</comment>
<evidence type="ECO:0000313" key="1">
    <source>
        <dbReference type="EMBL" id="KAF6020527.1"/>
    </source>
</evidence>
<dbReference type="EMBL" id="VXIV02003164">
    <property type="protein sequence ID" value="KAF6020527.1"/>
    <property type="molecule type" value="Genomic_DNA"/>
</dbReference>